<evidence type="ECO:0000256" key="2">
    <source>
        <dbReference type="SAM" id="Phobius"/>
    </source>
</evidence>
<dbReference type="Pfam" id="PF00873">
    <property type="entry name" value="ACR_tran"/>
    <property type="match status" value="2"/>
</dbReference>
<organism evidence="4 5">
    <name type="scientific">Truepera radiovictrix (strain DSM 17093 / CIP 108686 / LMG 22925 / RQ-24)</name>
    <dbReference type="NCBI Taxonomy" id="649638"/>
    <lineage>
        <taxon>Bacteria</taxon>
        <taxon>Thermotogati</taxon>
        <taxon>Deinococcota</taxon>
        <taxon>Deinococci</taxon>
        <taxon>Trueperales</taxon>
        <taxon>Trueperaceae</taxon>
        <taxon>Truepera</taxon>
    </lineage>
</organism>
<feature type="transmembrane region" description="Helical" evidence="2">
    <location>
        <begin position="519"/>
        <end position="545"/>
    </location>
</feature>
<feature type="transmembrane region" description="Helical" evidence="2">
    <location>
        <begin position="983"/>
        <end position="1008"/>
    </location>
</feature>
<evidence type="ECO:0000256" key="1">
    <source>
        <dbReference type="SAM" id="MobiDB-lite"/>
    </source>
</evidence>
<dbReference type="RefSeq" id="WP_013177671.1">
    <property type="nucleotide sequence ID" value="NC_014221.1"/>
</dbReference>
<keyword evidence="2" id="KW-1133">Transmembrane helix</keyword>
<accession>D7CW37</accession>
<feature type="compositionally biased region" description="Polar residues" evidence="1">
    <location>
        <begin position="1119"/>
        <end position="1129"/>
    </location>
</feature>
<dbReference type="Proteomes" id="UP000000379">
    <property type="component" value="Chromosome"/>
</dbReference>
<dbReference type="SUPFAM" id="SSF82714">
    <property type="entry name" value="Multidrug efflux transporter AcrB TolC docking domain, DN and DC subdomains"/>
    <property type="match status" value="2"/>
</dbReference>
<feature type="transmembrane region" description="Helical" evidence="2">
    <location>
        <begin position="424"/>
        <end position="445"/>
    </location>
</feature>
<dbReference type="STRING" id="649638.Trad_1175"/>
<dbReference type="PRINTS" id="PR00702">
    <property type="entry name" value="ACRIFLAVINRP"/>
</dbReference>
<dbReference type="GO" id="GO:0042910">
    <property type="term" value="F:xenobiotic transmembrane transporter activity"/>
    <property type="evidence" value="ECO:0007669"/>
    <property type="project" value="TreeGrafter"/>
</dbReference>
<keyword evidence="2" id="KW-0472">Membrane</keyword>
<dbReference type="HOGENOM" id="CLU_002755_1_2_0"/>
<dbReference type="Gene3D" id="1.20.1640.10">
    <property type="entry name" value="Multidrug efflux transporter AcrB transmembrane domain"/>
    <property type="match status" value="3"/>
</dbReference>
<feature type="transmembrane region" description="Helical" evidence="2">
    <location>
        <begin position="1029"/>
        <end position="1048"/>
    </location>
</feature>
<dbReference type="eggNOG" id="COG0841">
    <property type="taxonomic scope" value="Bacteria"/>
</dbReference>
<name>D7CW37_TRURR</name>
<feature type="transmembrane region" description="Helical" evidence="2">
    <location>
        <begin position="382"/>
        <end position="403"/>
    </location>
</feature>
<feature type="transmembrane region" description="Helical" evidence="2">
    <location>
        <begin position="330"/>
        <end position="348"/>
    </location>
</feature>
<dbReference type="InterPro" id="IPR000731">
    <property type="entry name" value="SSD"/>
</dbReference>
<keyword evidence="2" id="KW-0812">Transmembrane</keyword>
<feature type="transmembrane region" description="Helical" evidence="2">
    <location>
        <begin position="355"/>
        <end position="376"/>
    </location>
</feature>
<dbReference type="InterPro" id="IPR001036">
    <property type="entry name" value="Acrflvin-R"/>
</dbReference>
<dbReference type="SUPFAM" id="SSF82693">
    <property type="entry name" value="Multidrug efflux transporter AcrB pore domain, PN1, PN2, PC1 and PC2 subdomains"/>
    <property type="match status" value="3"/>
</dbReference>
<dbReference type="Gene3D" id="3.30.2090.10">
    <property type="entry name" value="Multidrug efflux transporter AcrB TolC docking domain, DN and DC subdomains"/>
    <property type="match status" value="2"/>
</dbReference>
<keyword evidence="5" id="KW-1185">Reference proteome</keyword>
<feature type="transmembrane region" description="Helical" evidence="2">
    <location>
        <begin position="591"/>
        <end position="614"/>
    </location>
</feature>
<protein>
    <submittedName>
        <fullName evidence="4">Acriflavin resistance protein</fullName>
    </submittedName>
</protein>
<dbReference type="GO" id="GO:0005886">
    <property type="term" value="C:plasma membrane"/>
    <property type="evidence" value="ECO:0007669"/>
    <property type="project" value="TreeGrafter"/>
</dbReference>
<feature type="region of interest" description="Disordered" evidence="1">
    <location>
        <begin position="1095"/>
        <end position="1129"/>
    </location>
</feature>
<dbReference type="PANTHER" id="PTHR32063">
    <property type="match status" value="1"/>
</dbReference>
<reference evidence="4 5" key="2">
    <citation type="journal article" date="2011" name="Stand. Genomic Sci.">
        <title>Complete genome sequence of Truepera radiovictrix type strain (RQ-24).</title>
        <authorList>
            <person name="Ivanova N."/>
            <person name="Rohde C."/>
            <person name="Munk C."/>
            <person name="Nolan M."/>
            <person name="Lucas S."/>
            <person name="Del Rio T.G."/>
            <person name="Tice H."/>
            <person name="Deshpande S."/>
            <person name="Cheng J.F."/>
            <person name="Tapia R."/>
            <person name="Han C."/>
            <person name="Goodwin L."/>
            <person name="Pitluck S."/>
            <person name="Liolios K."/>
            <person name="Mavromatis K."/>
            <person name="Mikhailova N."/>
            <person name="Pati A."/>
            <person name="Chen A."/>
            <person name="Palaniappan K."/>
            <person name="Land M."/>
            <person name="Hauser L."/>
            <person name="Chang Y.J."/>
            <person name="Jeffries C.D."/>
            <person name="Brambilla E."/>
            <person name="Rohde M."/>
            <person name="Goker M."/>
            <person name="Tindall B.J."/>
            <person name="Woyke T."/>
            <person name="Bristow J."/>
            <person name="Eisen J.A."/>
            <person name="Markowitz V."/>
            <person name="Hugenholtz P."/>
            <person name="Kyrpides N.C."/>
            <person name="Klenk H.P."/>
            <person name="Lapidus A."/>
        </authorList>
    </citation>
    <scope>NUCLEOTIDE SEQUENCE [LARGE SCALE GENOMIC DNA]</scope>
    <source>
        <strain evidence="5">DSM 17093 / CIP 108686 / LMG 22925 / RQ-24</strain>
    </source>
</reference>
<feature type="transmembrane region" description="Helical" evidence="2">
    <location>
        <begin position="957"/>
        <end position="977"/>
    </location>
</feature>
<feature type="transmembrane region" description="Helical" evidence="2">
    <location>
        <begin position="927"/>
        <end position="945"/>
    </location>
</feature>
<sequence length="1129" mass="117435">MTRLIRFFVDNYVLTISLFGALTLFGVISALGLGVDLLPEIEIPVVAVSTTYPGAGPEEVSRGIAEPIEGQLSTLPGINAVTSIASEGFGVVIAQFNAGVNVNEAAIDVSGRVNAIAPLLPEGAGTPAVQKFDPADEPILSVAVAAPGEALSAVQAFAEDELQPALRRVQGVADVTVVGPAAREVQVLLNPAQLAAYGLTPQAVAGAVAASAVDVSAGTLTVGDNRLLLAGRATPEDLAAVAAIRVDSAQGVRVGDVATVRDGTREVTTYARLNGEPVVLLEVRKLAGSNTVATAENLRETLEAFALPPGYEVSVVGDTSVYIASSVRDTLRELLIAAFAVSLIVLLFTGRLGSVFGVVLAIPISAAGAFVVFGLLGFSFNLITLLAITVAIGLVVDDSIVVAENMDRYRAAGLSQREAVLKGTGEVATAVLAATLSLLAVFLPISFLPGVVGQFFSQFGITLAAAIAFSYLEAMFFLTVRLALAPDPLPAGWQALGGATRRFQADAAWSAGLLRCAPFWVLLTAAGALLFWRWGPVALALLLAVPPSLFLLRYLGRLLLLLLGALLLSLHRATNALVGWGRRAYVRSLRAVLGHAWAVLLVAAALFGSLFVIFPQIGFNFQPPDDSGLVGVTLELPAGTSLERTNAVASALERALLADPTIATVQVTVGSGGILGGSNAERASFVLQLVPKRERALSTTDYIVALERTLGELLRGVPEAEVSVANAGAGGPPGSSGYTLNLASNDLELLRERTEAALEVLRDTEGLRGAAADLADTTTERVFVVDPAALDGTGLTVSDVFNTLSAYNVGSEAGRLRALGDEVPIRVRADPLALGDEGSLLGLPILAPALGRALPLGQLGGFETRAAPATISRVNQAYNATLSAELLPGASLSQVQARVEARLTAEGILDNRVVQQQGANFDLLGDLLFYAPIAFALALLLNYLAIGSQFNSFKYPLYLLLTVPLALVGAIWLFYLSGTSLDVISVLGVIMLVGLVTKNAILLLDVALARAGSGMTLKDALLEAASVRFRPILMTTSTVVVISVPLLLGLGEGAEFRYPLGLVILGGVMTSALLTFYVVPAAFYQFERRAYDRGAHDRPQAGSGGAVVVAPAPHPAKDPTTQPALNELP</sequence>
<evidence type="ECO:0000259" key="3">
    <source>
        <dbReference type="PROSITE" id="PS50156"/>
    </source>
</evidence>
<feature type="transmembrane region" description="Helical" evidence="2">
    <location>
        <begin position="12"/>
        <end position="35"/>
    </location>
</feature>
<dbReference type="InterPro" id="IPR027463">
    <property type="entry name" value="AcrB_DN_DC_subdom"/>
</dbReference>
<dbReference type="PANTHER" id="PTHR32063:SF0">
    <property type="entry name" value="SWARMING MOTILITY PROTEIN SWRC"/>
    <property type="match status" value="1"/>
</dbReference>
<dbReference type="KEGG" id="tra:Trad_1175"/>
<proteinExistence type="predicted"/>
<evidence type="ECO:0000313" key="5">
    <source>
        <dbReference type="Proteomes" id="UP000000379"/>
    </source>
</evidence>
<dbReference type="EMBL" id="CP002049">
    <property type="protein sequence ID" value="ADI14300.1"/>
    <property type="molecule type" value="Genomic_DNA"/>
</dbReference>
<dbReference type="SUPFAM" id="SSF82866">
    <property type="entry name" value="Multidrug efflux transporter AcrB transmembrane domain"/>
    <property type="match status" value="2"/>
</dbReference>
<gene>
    <name evidence="4" type="ordered locus">Trad_1175</name>
</gene>
<dbReference type="PROSITE" id="PS50156">
    <property type="entry name" value="SSD"/>
    <property type="match status" value="1"/>
</dbReference>
<reference evidence="5" key="1">
    <citation type="submission" date="2010-05" db="EMBL/GenBank/DDBJ databases">
        <title>The complete genome of Truepera radiovictris DSM 17093.</title>
        <authorList>
            <consortium name="US DOE Joint Genome Institute (JGI-PGF)"/>
            <person name="Lucas S."/>
            <person name="Copeland A."/>
            <person name="Lapidus A."/>
            <person name="Glavina del Rio T."/>
            <person name="Dalin E."/>
            <person name="Tice H."/>
            <person name="Bruce D."/>
            <person name="Goodwin L."/>
            <person name="Pitluck S."/>
            <person name="Kyrpides N."/>
            <person name="Mavromatis K."/>
            <person name="Ovchinnikova G."/>
            <person name="Munk A.C."/>
            <person name="Detter J.C."/>
            <person name="Han C."/>
            <person name="Tapia R."/>
            <person name="Land M."/>
            <person name="Hauser L."/>
            <person name="Markowitz V."/>
            <person name="Cheng J.-F."/>
            <person name="Hugenholtz P."/>
            <person name="Woyke T."/>
            <person name="Wu D."/>
            <person name="Tindall B."/>
            <person name="Pomrenke H.G."/>
            <person name="Brambilla E."/>
            <person name="Klenk H.-P."/>
            <person name="Eisen J.A."/>
        </authorList>
    </citation>
    <scope>NUCLEOTIDE SEQUENCE [LARGE SCALE GENOMIC DNA]</scope>
    <source>
        <strain evidence="5">DSM 17093 / CIP 108686 / LMG 22925 / RQ-24</strain>
    </source>
</reference>
<feature type="domain" description="SSD" evidence="3">
    <location>
        <begin position="359"/>
        <end position="484"/>
    </location>
</feature>
<dbReference type="AlphaFoldDB" id="D7CW37"/>
<dbReference type="Gene3D" id="3.30.70.1320">
    <property type="entry name" value="Multidrug efflux transporter AcrB pore domain like"/>
    <property type="match status" value="1"/>
</dbReference>
<feature type="transmembrane region" description="Helical" evidence="2">
    <location>
        <begin position="551"/>
        <end position="570"/>
    </location>
</feature>
<dbReference type="Gene3D" id="3.30.70.1430">
    <property type="entry name" value="Multidrug efflux transporter AcrB pore domain"/>
    <property type="match status" value="2"/>
</dbReference>
<feature type="transmembrane region" description="Helical" evidence="2">
    <location>
        <begin position="451"/>
        <end position="472"/>
    </location>
</feature>
<dbReference type="OrthoDB" id="9757876at2"/>
<feature type="transmembrane region" description="Helical" evidence="2">
    <location>
        <begin position="1060"/>
        <end position="1084"/>
    </location>
</feature>
<evidence type="ECO:0000313" key="4">
    <source>
        <dbReference type="EMBL" id="ADI14300.1"/>
    </source>
</evidence>